<evidence type="ECO:0000259" key="10">
    <source>
        <dbReference type="PROSITE" id="PS50250"/>
    </source>
</evidence>
<name>A0A8T9CCA8_9HELO</name>
<dbReference type="OrthoDB" id="422427at2759"/>
<evidence type="ECO:0000256" key="2">
    <source>
        <dbReference type="ARBA" id="ARBA00004496"/>
    </source>
</evidence>
<dbReference type="Pfam" id="PF10602">
    <property type="entry name" value="RPN7"/>
    <property type="match status" value="1"/>
</dbReference>
<evidence type="ECO:0000313" key="12">
    <source>
        <dbReference type="Proteomes" id="UP000469558"/>
    </source>
</evidence>
<dbReference type="InterPro" id="IPR000717">
    <property type="entry name" value="PCI_dom"/>
</dbReference>
<accession>A0A8T9CCA8</accession>
<evidence type="ECO:0000256" key="5">
    <source>
        <dbReference type="ARBA" id="ARBA00022490"/>
    </source>
</evidence>
<dbReference type="FunFam" id="1.25.40.570:FF:000022">
    <property type="entry name" value="COP9 signalosome complex subunit 1"/>
    <property type="match status" value="1"/>
</dbReference>
<organism evidence="11 12">
    <name type="scientific">Lachnellula suecica</name>
    <dbReference type="NCBI Taxonomy" id="602035"/>
    <lineage>
        <taxon>Eukaryota</taxon>
        <taxon>Fungi</taxon>
        <taxon>Dikarya</taxon>
        <taxon>Ascomycota</taxon>
        <taxon>Pezizomycotina</taxon>
        <taxon>Leotiomycetes</taxon>
        <taxon>Helotiales</taxon>
        <taxon>Lachnaceae</taxon>
        <taxon>Lachnellula</taxon>
    </lineage>
</organism>
<comment type="similarity">
    <text evidence="3">Belongs to the CSN1 family.</text>
</comment>
<dbReference type="SMART" id="SM00088">
    <property type="entry name" value="PINT"/>
    <property type="match status" value="1"/>
</dbReference>
<evidence type="ECO:0000256" key="3">
    <source>
        <dbReference type="ARBA" id="ARBA00008793"/>
    </source>
</evidence>
<feature type="domain" description="PCI" evidence="10">
    <location>
        <begin position="228"/>
        <end position="398"/>
    </location>
</feature>
<sequence>MAGSQNPPSSPSQSRGKKTLLVADPPKFDLESYIQNYKGRTRLERLLHIGVCSTFLGVDALKLAVKEAKRGKDVWRYTKAQGDLANIGPDEPEAHRDQAWMDMTEKQNTAETNRLLAELNGYKHNLIKESVRMANEDLGKHYHAMGDLPKAFEAFSRMRQDISVPKHIIDVSKHLIDVAVEQRNWIAVTSNVAKIKSTLTSSVADEEEKAILPYLQAAEALAYFDGGEYHSAAVAFLNTAAGMGSTAASVISPNDVAIYGGLCALATMDRNELQKKVLENSSFRTYLELEPQIRRAIAFFVNSRYTACLQILETYRADYLLDIYMQKHIDEIYYMVRSKSIVQYFIPFSCVTLDTMNQAFAPPGKNIDKELATMIQRGDLTARVNTIDRLLEAVPSNPRTELQRGALKVTDDYSREARRRIMHMNVNMADLEVKSTKSRGFGQGFGGSDDLYGEPVGRELRSRG</sequence>
<dbReference type="AlphaFoldDB" id="A0A8T9CCA8"/>
<dbReference type="InterPro" id="IPR019585">
    <property type="entry name" value="Rpn7/CSN1"/>
</dbReference>
<evidence type="ECO:0000256" key="9">
    <source>
        <dbReference type="SAM" id="MobiDB-lite"/>
    </source>
</evidence>
<dbReference type="EMBL" id="QGMK01000365">
    <property type="protein sequence ID" value="TVY82137.1"/>
    <property type="molecule type" value="Genomic_DNA"/>
</dbReference>
<keyword evidence="12" id="KW-1185">Reference proteome</keyword>
<evidence type="ECO:0000256" key="6">
    <source>
        <dbReference type="ARBA" id="ARBA00022790"/>
    </source>
</evidence>
<dbReference type="GO" id="GO:0008180">
    <property type="term" value="C:COP9 signalosome"/>
    <property type="evidence" value="ECO:0007669"/>
    <property type="project" value="UniProtKB-KW"/>
</dbReference>
<keyword evidence="5" id="KW-0963">Cytoplasm</keyword>
<evidence type="ECO:0000256" key="1">
    <source>
        <dbReference type="ARBA" id="ARBA00004123"/>
    </source>
</evidence>
<dbReference type="PROSITE" id="PS50250">
    <property type="entry name" value="PCI"/>
    <property type="match status" value="1"/>
</dbReference>
<dbReference type="Proteomes" id="UP000469558">
    <property type="component" value="Unassembled WGS sequence"/>
</dbReference>
<dbReference type="InterPro" id="IPR045135">
    <property type="entry name" value="Rpn7_N"/>
</dbReference>
<keyword evidence="6" id="KW-0736">Signalosome</keyword>
<keyword evidence="7" id="KW-0539">Nucleus</keyword>
<dbReference type="PANTHER" id="PTHR14145">
    <property type="entry name" value="26S PROTESOME SUBUNIT 6"/>
    <property type="match status" value="1"/>
</dbReference>
<feature type="region of interest" description="Disordered" evidence="9">
    <location>
        <begin position="439"/>
        <end position="464"/>
    </location>
</feature>
<evidence type="ECO:0000256" key="8">
    <source>
        <dbReference type="ARBA" id="ARBA00067814"/>
    </source>
</evidence>
<evidence type="ECO:0000256" key="7">
    <source>
        <dbReference type="ARBA" id="ARBA00023242"/>
    </source>
</evidence>
<dbReference type="Pfam" id="PF01399">
    <property type="entry name" value="PCI"/>
    <property type="match status" value="1"/>
</dbReference>
<dbReference type="GO" id="GO:0005737">
    <property type="term" value="C:cytoplasm"/>
    <property type="evidence" value="ECO:0007669"/>
    <property type="project" value="UniProtKB-SubCell"/>
</dbReference>
<dbReference type="SUPFAM" id="SSF46785">
    <property type="entry name" value="Winged helix' DNA-binding domain"/>
    <property type="match status" value="1"/>
</dbReference>
<comment type="subunit">
    <text evidence="4">Component of the COP9 signalosome (CSN) complex.</text>
</comment>
<dbReference type="Gene3D" id="1.25.40.570">
    <property type="match status" value="1"/>
</dbReference>
<comment type="subcellular location">
    <subcellularLocation>
        <location evidence="2">Cytoplasm</location>
    </subcellularLocation>
    <subcellularLocation>
        <location evidence="1">Nucleus</location>
    </subcellularLocation>
</comment>
<proteinExistence type="inferred from homology"/>
<protein>
    <recommendedName>
        <fullName evidence="8">COP9 signalosome complex subunit 1</fullName>
    </recommendedName>
</protein>
<comment type="caution">
    <text evidence="11">The sequence shown here is derived from an EMBL/GenBank/DDBJ whole genome shotgun (WGS) entry which is preliminary data.</text>
</comment>
<evidence type="ECO:0000256" key="4">
    <source>
        <dbReference type="ARBA" id="ARBA00011098"/>
    </source>
</evidence>
<evidence type="ECO:0000313" key="11">
    <source>
        <dbReference type="EMBL" id="TVY82137.1"/>
    </source>
</evidence>
<reference evidence="11 12" key="1">
    <citation type="submission" date="2018-05" db="EMBL/GenBank/DDBJ databases">
        <title>Genome sequencing and assembly of the regulated plant pathogen Lachnellula willkommii and related sister species for the development of diagnostic species identification markers.</title>
        <authorList>
            <person name="Giroux E."/>
            <person name="Bilodeau G."/>
        </authorList>
    </citation>
    <scope>NUCLEOTIDE SEQUENCE [LARGE SCALE GENOMIC DNA]</scope>
    <source>
        <strain evidence="11 12">CBS 268.59</strain>
    </source>
</reference>
<gene>
    <name evidence="11" type="primary">csnA</name>
    <name evidence="11" type="ORF">LSUE1_G002468</name>
</gene>
<dbReference type="PANTHER" id="PTHR14145:SF2">
    <property type="entry name" value="COP9 SIGNALOSOME COMPLEX SUBUNIT 1"/>
    <property type="match status" value="1"/>
</dbReference>
<dbReference type="InterPro" id="IPR036390">
    <property type="entry name" value="WH_DNA-bd_sf"/>
</dbReference>